<evidence type="ECO:0000256" key="1">
    <source>
        <dbReference type="SAM" id="MobiDB-lite"/>
    </source>
</evidence>
<evidence type="ECO:0000313" key="3">
    <source>
        <dbReference type="Proteomes" id="UP000178319"/>
    </source>
</evidence>
<sequence length="96" mass="10717">MFRIKSETLTKRERTLKGSNRRAAKARRRVNAQRSSANGKVHPLRESRTPSAPQEPNLSAPQPTAETYVRGRFGRTQAVASFMAAAAQAAEDRRPR</sequence>
<dbReference type="Proteomes" id="UP000178319">
    <property type="component" value="Unassembled WGS sequence"/>
</dbReference>
<dbReference type="STRING" id="1797516.A3D26_04605"/>
<organism evidence="2 3">
    <name type="scientific">Candidatus Blackburnbacteria bacterium RIFCSPHIGHO2_02_FULL_44_20</name>
    <dbReference type="NCBI Taxonomy" id="1797516"/>
    <lineage>
        <taxon>Bacteria</taxon>
        <taxon>Candidatus Blackburniibacteriota</taxon>
    </lineage>
</organism>
<feature type="compositionally biased region" description="Basic residues" evidence="1">
    <location>
        <begin position="19"/>
        <end position="31"/>
    </location>
</feature>
<feature type="compositionally biased region" description="Polar residues" evidence="1">
    <location>
        <begin position="49"/>
        <end position="65"/>
    </location>
</feature>
<dbReference type="AlphaFoldDB" id="A0A1G1V7X1"/>
<accession>A0A1G1V7X1</accession>
<feature type="region of interest" description="Disordered" evidence="1">
    <location>
        <begin position="1"/>
        <end position="72"/>
    </location>
</feature>
<dbReference type="EMBL" id="MHBZ01000017">
    <property type="protein sequence ID" value="OGY11476.1"/>
    <property type="molecule type" value="Genomic_DNA"/>
</dbReference>
<comment type="caution">
    <text evidence="2">The sequence shown here is derived from an EMBL/GenBank/DDBJ whole genome shotgun (WGS) entry which is preliminary data.</text>
</comment>
<evidence type="ECO:0000313" key="2">
    <source>
        <dbReference type="EMBL" id="OGY11476.1"/>
    </source>
</evidence>
<reference evidence="2 3" key="1">
    <citation type="journal article" date="2016" name="Nat. Commun.">
        <title>Thousands of microbial genomes shed light on interconnected biogeochemical processes in an aquifer system.</title>
        <authorList>
            <person name="Anantharaman K."/>
            <person name="Brown C.T."/>
            <person name="Hug L.A."/>
            <person name="Sharon I."/>
            <person name="Castelle C.J."/>
            <person name="Probst A.J."/>
            <person name="Thomas B.C."/>
            <person name="Singh A."/>
            <person name="Wilkins M.J."/>
            <person name="Karaoz U."/>
            <person name="Brodie E.L."/>
            <person name="Williams K.H."/>
            <person name="Hubbard S.S."/>
            <person name="Banfield J.F."/>
        </authorList>
    </citation>
    <scope>NUCLEOTIDE SEQUENCE [LARGE SCALE GENOMIC DNA]</scope>
</reference>
<feature type="compositionally biased region" description="Basic and acidic residues" evidence="1">
    <location>
        <begin position="1"/>
        <end position="16"/>
    </location>
</feature>
<gene>
    <name evidence="2" type="ORF">A3D26_04605</name>
</gene>
<name>A0A1G1V7X1_9BACT</name>
<protein>
    <submittedName>
        <fullName evidence="2">Uncharacterized protein</fullName>
    </submittedName>
</protein>
<proteinExistence type="predicted"/>